<organism evidence="3 4">
    <name type="scientific">Pythium insidiosum</name>
    <name type="common">Pythiosis disease agent</name>
    <dbReference type="NCBI Taxonomy" id="114742"/>
    <lineage>
        <taxon>Eukaryota</taxon>
        <taxon>Sar</taxon>
        <taxon>Stramenopiles</taxon>
        <taxon>Oomycota</taxon>
        <taxon>Peronosporomycetes</taxon>
        <taxon>Pythiales</taxon>
        <taxon>Pythiaceae</taxon>
        <taxon>Pythium</taxon>
    </lineage>
</organism>
<keyword evidence="4" id="KW-1185">Reference proteome</keyword>
<name>A0AAD5LFW8_PYTIN</name>
<comment type="caution">
    <text evidence="3">The sequence shown here is derived from an EMBL/GenBank/DDBJ whole genome shotgun (WGS) entry which is preliminary data.</text>
</comment>
<dbReference type="SUPFAM" id="SSF57997">
    <property type="entry name" value="Tropomyosin"/>
    <property type="match status" value="1"/>
</dbReference>
<feature type="coiled-coil region" evidence="1">
    <location>
        <begin position="192"/>
        <end position="298"/>
    </location>
</feature>
<gene>
    <name evidence="3" type="ORF">P43SY_009313</name>
</gene>
<keyword evidence="1" id="KW-0175">Coiled coil</keyword>
<reference evidence="3" key="1">
    <citation type="submission" date="2021-12" db="EMBL/GenBank/DDBJ databases">
        <title>Prjna785345.</title>
        <authorList>
            <person name="Rujirawat T."/>
            <person name="Krajaejun T."/>
        </authorList>
    </citation>
    <scope>NUCLEOTIDE SEQUENCE</scope>
    <source>
        <strain evidence="3">Pi057C3</strain>
    </source>
</reference>
<feature type="region of interest" description="Disordered" evidence="2">
    <location>
        <begin position="1"/>
        <end position="36"/>
    </location>
</feature>
<feature type="compositionally biased region" description="Basic and acidic residues" evidence="2">
    <location>
        <begin position="135"/>
        <end position="146"/>
    </location>
</feature>
<evidence type="ECO:0000256" key="2">
    <source>
        <dbReference type="SAM" id="MobiDB-lite"/>
    </source>
</evidence>
<feature type="region of interest" description="Disordered" evidence="2">
    <location>
        <begin position="125"/>
        <end position="146"/>
    </location>
</feature>
<dbReference type="EMBL" id="JAKCXM010000173">
    <property type="protein sequence ID" value="KAJ0399732.1"/>
    <property type="molecule type" value="Genomic_DNA"/>
</dbReference>
<accession>A0AAD5LFW8</accession>
<evidence type="ECO:0000313" key="4">
    <source>
        <dbReference type="Proteomes" id="UP001209570"/>
    </source>
</evidence>
<evidence type="ECO:0000313" key="3">
    <source>
        <dbReference type="EMBL" id="KAJ0399732.1"/>
    </source>
</evidence>
<proteinExistence type="predicted"/>
<evidence type="ECO:0000256" key="1">
    <source>
        <dbReference type="SAM" id="Coils"/>
    </source>
</evidence>
<protein>
    <submittedName>
        <fullName evidence="3">Uncharacterized protein</fullName>
    </submittedName>
</protein>
<sequence length="382" mass="42791">MARDSVASIASGAPKLAVRRPTESSKALSASKDKSLSNVTLTKRTNSLVFDVAELKSSLKELQVTGKEVAQQDETLQQLSTKVDALQEAFTSLSDVCLYVEETHRRMEETSSEMLRRLSTLERSVGELQQQTARGDGKRRQLQDTSERRFADVQETFAKLAMSLYETQAELGRVKHTADHLMTQEQAMSHLAQSLQTSQEQAAESLQRLRLETSHLQAELVTWKEESASASVSLAGDVQAIAKDCSGVRSTLAQQHAQYLQKLEALRETMDRQAKIDKTQLTQRLEALSENVTAHELRSRESVASLLKNQARIREAVDEGMAICSSEVKTLSHEWKAVQQEQGGKLEDLMQHTATQFVEWTQRHEELRCSVRVLANTLNIKL</sequence>
<dbReference type="AlphaFoldDB" id="A0AAD5LFW8"/>
<dbReference type="Proteomes" id="UP001209570">
    <property type="component" value="Unassembled WGS sequence"/>
</dbReference>